<evidence type="ECO:0000259" key="2">
    <source>
        <dbReference type="Pfam" id="PF12158"/>
    </source>
</evidence>
<evidence type="ECO:0000313" key="3">
    <source>
        <dbReference type="EMBL" id="SFS13335.1"/>
    </source>
</evidence>
<gene>
    <name evidence="3" type="ORF">SAMN05421771_2276</name>
</gene>
<dbReference type="InterPro" id="IPR021994">
    <property type="entry name" value="DUF3592"/>
</dbReference>
<keyword evidence="1" id="KW-0812">Transmembrane</keyword>
<dbReference type="EMBL" id="FOZL01000001">
    <property type="protein sequence ID" value="SFS13335.1"/>
    <property type="molecule type" value="Genomic_DNA"/>
</dbReference>
<dbReference type="STRING" id="474950.SAMN05421771_2276"/>
<keyword evidence="1" id="KW-0472">Membrane</keyword>
<keyword evidence="4" id="KW-1185">Reference proteome</keyword>
<organism evidence="3 4">
    <name type="scientific">Granulicella pectinivorans</name>
    <dbReference type="NCBI Taxonomy" id="474950"/>
    <lineage>
        <taxon>Bacteria</taxon>
        <taxon>Pseudomonadati</taxon>
        <taxon>Acidobacteriota</taxon>
        <taxon>Terriglobia</taxon>
        <taxon>Terriglobales</taxon>
        <taxon>Acidobacteriaceae</taxon>
        <taxon>Granulicella</taxon>
    </lineage>
</organism>
<evidence type="ECO:0000256" key="1">
    <source>
        <dbReference type="SAM" id="Phobius"/>
    </source>
</evidence>
<feature type="transmembrane region" description="Helical" evidence="1">
    <location>
        <begin position="87"/>
        <end position="107"/>
    </location>
</feature>
<evidence type="ECO:0000313" key="4">
    <source>
        <dbReference type="Proteomes" id="UP000199024"/>
    </source>
</evidence>
<accession>A0A1I6MCB3</accession>
<feature type="domain" description="DUF3592" evidence="2">
    <location>
        <begin position="8"/>
        <end position="77"/>
    </location>
</feature>
<dbReference type="AlphaFoldDB" id="A0A1I6MCB3"/>
<dbReference type="Pfam" id="PF12158">
    <property type="entry name" value="DUF3592"/>
    <property type="match status" value="1"/>
</dbReference>
<dbReference type="OrthoDB" id="121897at2"/>
<proteinExistence type="predicted"/>
<protein>
    <recommendedName>
        <fullName evidence="2">DUF3592 domain-containing protein</fullName>
    </recommendedName>
</protein>
<sequence>MKLPWDQTEATVLQSRYQFARLNTLTLGIQTQKKFCVTYTFSVDGTDYTGTFQSPTAILQNERIPVRYNPADPAENNLSNQPPVPEISLVFIGIALLFLIPLLWLILHHGHR</sequence>
<name>A0A1I6MCB3_9BACT</name>
<dbReference type="RefSeq" id="WP_089839239.1">
    <property type="nucleotide sequence ID" value="NZ_FOZL01000001.1"/>
</dbReference>
<keyword evidence="1" id="KW-1133">Transmembrane helix</keyword>
<reference evidence="3 4" key="1">
    <citation type="submission" date="2016-10" db="EMBL/GenBank/DDBJ databases">
        <authorList>
            <person name="de Groot N.N."/>
        </authorList>
    </citation>
    <scope>NUCLEOTIDE SEQUENCE [LARGE SCALE GENOMIC DNA]</scope>
    <source>
        <strain evidence="3 4">DSM 21001</strain>
    </source>
</reference>
<dbReference type="Proteomes" id="UP000199024">
    <property type="component" value="Unassembled WGS sequence"/>
</dbReference>